<dbReference type="InterPro" id="IPR001017">
    <property type="entry name" value="DH_E1"/>
</dbReference>
<dbReference type="Pfam" id="PF02779">
    <property type="entry name" value="Transket_pyr"/>
    <property type="match status" value="1"/>
</dbReference>
<name>A0ABW2Z4U3_9FLAO</name>
<dbReference type="EC" id="1.2.4.2" evidence="4"/>
<comment type="cofactor">
    <cofactor evidence="1">
        <name>thiamine diphosphate</name>
        <dbReference type="ChEBI" id="CHEBI:58937"/>
    </cofactor>
</comment>
<dbReference type="SUPFAM" id="SSF52518">
    <property type="entry name" value="Thiamin diphosphate-binding fold (THDP-binding)"/>
    <property type="match status" value="2"/>
</dbReference>
<dbReference type="InterPro" id="IPR005475">
    <property type="entry name" value="Transketolase-like_Pyr-bd"/>
</dbReference>
<reference evidence="9" key="1">
    <citation type="journal article" date="2019" name="Int. J. Syst. Evol. Microbiol.">
        <title>The Global Catalogue of Microorganisms (GCM) 10K type strain sequencing project: providing services to taxonomists for standard genome sequencing and annotation.</title>
        <authorList>
            <consortium name="The Broad Institute Genomics Platform"/>
            <consortium name="The Broad Institute Genome Sequencing Center for Infectious Disease"/>
            <person name="Wu L."/>
            <person name="Ma J."/>
        </authorList>
    </citation>
    <scope>NUCLEOTIDE SEQUENCE [LARGE SCALE GENOMIC DNA]</scope>
    <source>
        <strain evidence="9">CCUG 60022</strain>
    </source>
</reference>
<dbReference type="NCBIfam" id="TIGR00239">
    <property type="entry name" value="2oxo_dh_E1"/>
    <property type="match status" value="1"/>
</dbReference>
<dbReference type="InterPro" id="IPR011603">
    <property type="entry name" value="2oxoglutarate_DH_E1"/>
</dbReference>
<feature type="domain" description="Transketolase-like pyrimidine-binding" evidence="7">
    <location>
        <begin position="575"/>
        <end position="768"/>
    </location>
</feature>
<dbReference type="Pfam" id="PF16870">
    <property type="entry name" value="OxoGdeHyase_C"/>
    <property type="match status" value="1"/>
</dbReference>
<dbReference type="SMART" id="SM00861">
    <property type="entry name" value="Transket_pyr"/>
    <property type="match status" value="1"/>
</dbReference>
<dbReference type="InterPro" id="IPR042179">
    <property type="entry name" value="KGD_C_sf"/>
</dbReference>
<dbReference type="Gene3D" id="3.40.50.12470">
    <property type="match status" value="1"/>
</dbReference>
<comment type="function">
    <text evidence="2">E1 component of the 2-oxoglutarate dehydrogenase (OGDH) complex which catalyzes the decarboxylation of 2-oxoglutarate, the first step in the conversion of 2-oxoglutarate to succinyl-CoA and CO(2).</text>
</comment>
<dbReference type="Pfam" id="PF16078">
    <property type="entry name" value="2-oxogl_dehyd_N"/>
    <property type="match status" value="1"/>
</dbReference>
<keyword evidence="6" id="KW-0786">Thiamine pyrophosphate</keyword>
<comment type="similarity">
    <text evidence="3">Belongs to the alpha-ketoglutarate dehydrogenase family.</text>
</comment>
<dbReference type="PANTHER" id="PTHR23152:SF4">
    <property type="entry name" value="2-OXOADIPATE DEHYDROGENASE COMPLEX COMPONENT E1"/>
    <property type="match status" value="1"/>
</dbReference>
<dbReference type="InterPro" id="IPR032106">
    <property type="entry name" value="2-oxogl_dehyd_N"/>
</dbReference>
<dbReference type="PANTHER" id="PTHR23152">
    <property type="entry name" value="2-OXOGLUTARATE DEHYDROGENASE"/>
    <property type="match status" value="1"/>
</dbReference>
<accession>A0ABW2Z4U3</accession>
<gene>
    <name evidence="8" type="ORF">ACFQZW_07160</name>
</gene>
<dbReference type="Proteomes" id="UP001597032">
    <property type="component" value="Unassembled WGS sequence"/>
</dbReference>
<dbReference type="Gene3D" id="3.40.50.11610">
    <property type="entry name" value="Multifunctional 2-oxoglutarate metabolism enzyme, C-terminal domain"/>
    <property type="match status" value="1"/>
</dbReference>
<evidence type="ECO:0000313" key="9">
    <source>
        <dbReference type="Proteomes" id="UP001597032"/>
    </source>
</evidence>
<evidence type="ECO:0000256" key="4">
    <source>
        <dbReference type="ARBA" id="ARBA00012280"/>
    </source>
</evidence>
<keyword evidence="5 8" id="KW-0560">Oxidoreductase</keyword>
<dbReference type="Pfam" id="PF00676">
    <property type="entry name" value="E1_dh"/>
    <property type="match status" value="1"/>
</dbReference>
<proteinExistence type="inferred from homology"/>
<evidence type="ECO:0000256" key="3">
    <source>
        <dbReference type="ARBA" id="ARBA00006936"/>
    </source>
</evidence>
<dbReference type="NCBIfam" id="NF006914">
    <property type="entry name" value="PRK09404.1"/>
    <property type="match status" value="1"/>
</dbReference>
<evidence type="ECO:0000256" key="2">
    <source>
        <dbReference type="ARBA" id="ARBA00003906"/>
    </source>
</evidence>
<dbReference type="InterPro" id="IPR031717">
    <property type="entry name" value="ODO-1/KGD_C"/>
</dbReference>
<evidence type="ECO:0000313" key="8">
    <source>
        <dbReference type="EMBL" id="MFD0761855.1"/>
    </source>
</evidence>
<comment type="caution">
    <text evidence="8">The sequence shown here is derived from an EMBL/GenBank/DDBJ whole genome shotgun (WGS) entry which is preliminary data.</text>
</comment>
<dbReference type="Gene3D" id="3.40.50.970">
    <property type="match status" value="1"/>
</dbReference>
<dbReference type="EMBL" id="JBHTIC010000007">
    <property type="protein sequence ID" value="MFD0761855.1"/>
    <property type="molecule type" value="Genomic_DNA"/>
</dbReference>
<dbReference type="Gene3D" id="1.10.287.1150">
    <property type="entry name" value="TPP helical domain"/>
    <property type="match status" value="1"/>
</dbReference>
<dbReference type="GO" id="GO:0004591">
    <property type="term" value="F:oxoglutarate dehydrogenase (succinyl-transferring) activity"/>
    <property type="evidence" value="ECO:0007669"/>
    <property type="project" value="UniProtKB-EC"/>
</dbReference>
<keyword evidence="9" id="KW-1185">Reference proteome</keyword>
<dbReference type="CDD" id="cd02016">
    <property type="entry name" value="TPP_E1_OGDC_like"/>
    <property type="match status" value="1"/>
</dbReference>
<organism evidence="8 9">
    <name type="scientific">Lutibacter aestuarii</name>
    <dbReference type="NCBI Taxonomy" id="861111"/>
    <lineage>
        <taxon>Bacteria</taxon>
        <taxon>Pseudomonadati</taxon>
        <taxon>Bacteroidota</taxon>
        <taxon>Flavobacteriia</taxon>
        <taxon>Flavobacteriales</taxon>
        <taxon>Flavobacteriaceae</taxon>
        <taxon>Lutibacter</taxon>
    </lineage>
</organism>
<dbReference type="PIRSF" id="PIRSF000157">
    <property type="entry name" value="Oxoglu_dh_E1"/>
    <property type="match status" value="1"/>
</dbReference>
<dbReference type="RefSeq" id="WP_298287899.1">
    <property type="nucleotide sequence ID" value="NZ_JBHTIC010000007.1"/>
</dbReference>
<evidence type="ECO:0000256" key="1">
    <source>
        <dbReference type="ARBA" id="ARBA00001964"/>
    </source>
</evidence>
<evidence type="ECO:0000259" key="7">
    <source>
        <dbReference type="SMART" id="SM00861"/>
    </source>
</evidence>
<evidence type="ECO:0000256" key="6">
    <source>
        <dbReference type="ARBA" id="ARBA00023052"/>
    </source>
</evidence>
<sequence length="910" mass="104286">MDKFSFLNAVHSGHIADVYDQYLINPDSVEPSWRSFFQGYDFANEKYTLKDTEKEFEVPENVLKEFKVIDLINGYRTRGHLFTKTNPVRERRKYTPTLAIENFGLSEKDLDTVFDAGNIVGSGKNTLKEIIKHLETIYCDSIGVEYMYIRNPKEIKWFQKQLNPNSNHPNYSAEAKKYILQKLNQAVTFENFLQTKYVGQKRFSLEGGEALIPAIGAIIRNAAEIYDVDEFVLGMAHRGRLNTLTNIFRKPIRELFSEFEGKDFEDETIDGDVKYHLGLTTTKTLKNNKELKMNLVPNPSHLETVGPLVEGISRAKIDKTYNGNNSKLLPLIVHGDAAISGQGLVYEVTQMSQLNGYTTGGTIHIVVNNQIGFTTNYLDGRSSTYCTDVAKVTLSPVLHVNADDVEAVVHAIEIALAFRMQFKRDIFIDLLGYRKYGHNEGDEPRFTQPNLYKAISKHSNPRDIYAKKLIAEGVIDANYLNESIAEFKDLLEKEYQLSKKAETSKVREFMEDTWQEFARKGIEAMLISENTSYSKTKLKEIAKVVSTVPNGVKFLRKAERILRDRNKMVFETDQIDWGMGETLAYGSLLQEGFDVRISGQDVERGTFSHRHAILRDEISEERINLLNTIDDKQGQMYIYNSLLSEYGVLGFDYGYAMANPNTLTIWEAQFGDFSNGAQIIFDQYLSAAEDKWKLQNGIVVLLPHGYEGQGSEHSSARMERFLQLCAIDNMIVADCTTPANFYHLLRRQMKRTYRKPLIVFTPKSLLRHPLAVSTLDEFANGSFQEVIDDTINPESVTKLVFCTGKFYYDLLAERTNLDRKDIALVRIEQLFPLHLEKLQQIIDQYPNVKNYVWAQEEPENMGAWSYMLQRFRLVHLEVASQPFYAVPAAGSSARFKRRHQRIIDKVFETN</sequence>
<protein>
    <recommendedName>
        <fullName evidence="4">oxoglutarate dehydrogenase (succinyl-transferring)</fullName>
        <ecNumber evidence="4">1.2.4.2</ecNumber>
    </recommendedName>
</protein>
<evidence type="ECO:0000256" key="5">
    <source>
        <dbReference type="ARBA" id="ARBA00023002"/>
    </source>
</evidence>
<dbReference type="InterPro" id="IPR029061">
    <property type="entry name" value="THDP-binding"/>
</dbReference>
<dbReference type="NCBIfam" id="NF008907">
    <property type="entry name" value="PRK12270.1"/>
    <property type="match status" value="1"/>
</dbReference>